<sequence length="331" mass="37155">MSLISSLVLVTNRSSIASPLVGLSITWLKKLSSMHSWITYSSLCYFSSRCQELWDFETTGYQITKDDSNAEEPRHGPDMSITESREGSGEGSQVSRRAPEEQHKRIPANPASKSASSGAQLKCLYVNAHSTGNKQEELEMCARLEGHDLIGITEMRLDGSYDWSVGMEGYRLFWKGRQGRQRVALYVNDHLECVELHLGMDQETTKSLWVRIKERAGTGDIIVGVCHSPLDQENRADEALYRHIGAASRSEALVLMGDFNHPGICWRDNTAGHNQFGRFLECVDDNFLLQVTEEPTRRDAMLDLVLTNNEELVGNVKLKGILAAATMKWWS</sequence>
<name>A0AAN7N391_MYCAM</name>
<comment type="caution">
    <text evidence="3">The sequence shown here is derived from an EMBL/GenBank/DDBJ whole genome shotgun (WGS) entry which is preliminary data.</text>
</comment>
<dbReference type="PANTHER" id="PTHR33395:SF22">
    <property type="entry name" value="REVERSE TRANSCRIPTASE DOMAIN-CONTAINING PROTEIN"/>
    <property type="match status" value="1"/>
</dbReference>
<keyword evidence="4" id="KW-1185">Reference proteome</keyword>
<reference evidence="3 4" key="1">
    <citation type="journal article" date="2023" name="J. Hered.">
        <title>Chromosome-level genome of the wood stork (Mycteria americana) provides insight into avian chromosome evolution.</title>
        <authorList>
            <person name="Flamio R. Jr."/>
            <person name="Ramstad K.M."/>
        </authorList>
    </citation>
    <scope>NUCLEOTIDE SEQUENCE [LARGE SCALE GENOMIC DNA]</scope>
    <source>
        <strain evidence="3">JAX WOST 10</strain>
    </source>
</reference>
<protein>
    <recommendedName>
        <fullName evidence="2">Endonuclease/exonuclease/phosphatase domain-containing protein</fullName>
    </recommendedName>
</protein>
<dbReference type="PANTHER" id="PTHR33395">
    <property type="entry name" value="TRANSCRIPTASE, PUTATIVE-RELATED-RELATED"/>
    <property type="match status" value="1"/>
</dbReference>
<dbReference type="Gene3D" id="3.60.10.10">
    <property type="entry name" value="Endonuclease/exonuclease/phosphatase"/>
    <property type="match status" value="1"/>
</dbReference>
<organism evidence="3 4">
    <name type="scientific">Mycteria americana</name>
    <name type="common">Wood stork</name>
    <dbReference type="NCBI Taxonomy" id="33587"/>
    <lineage>
        <taxon>Eukaryota</taxon>
        <taxon>Metazoa</taxon>
        <taxon>Chordata</taxon>
        <taxon>Craniata</taxon>
        <taxon>Vertebrata</taxon>
        <taxon>Euteleostomi</taxon>
        <taxon>Archelosauria</taxon>
        <taxon>Archosauria</taxon>
        <taxon>Dinosauria</taxon>
        <taxon>Saurischia</taxon>
        <taxon>Theropoda</taxon>
        <taxon>Coelurosauria</taxon>
        <taxon>Aves</taxon>
        <taxon>Neognathae</taxon>
        <taxon>Neoaves</taxon>
        <taxon>Aequornithes</taxon>
        <taxon>Ciconiiformes</taxon>
        <taxon>Ciconiidae</taxon>
        <taxon>Mycteria</taxon>
    </lineage>
</organism>
<evidence type="ECO:0000256" key="1">
    <source>
        <dbReference type="SAM" id="MobiDB-lite"/>
    </source>
</evidence>
<evidence type="ECO:0000259" key="2">
    <source>
        <dbReference type="Pfam" id="PF03372"/>
    </source>
</evidence>
<dbReference type="InterPro" id="IPR036691">
    <property type="entry name" value="Endo/exonu/phosph_ase_sf"/>
</dbReference>
<dbReference type="AlphaFoldDB" id="A0AAN7N391"/>
<gene>
    <name evidence="3" type="ORF">QYF61_026035</name>
</gene>
<proteinExistence type="predicted"/>
<dbReference type="GO" id="GO:0007508">
    <property type="term" value="P:larval heart development"/>
    <property type="evidence" value="ECO:0007669"/>
    <property type="project" value="TreeGrafter"/>
</dbReference>
<accession>A0AAN7N391</accession>
<dbReference type="Proteomes" id="UP001333110">
    <property type="component" value="Unassembled WGS sequence"/>
</dbReference>
<dbReference type="EMBL" id="JAUNZN010000009">
    <property type="protein sequence ID" value="KAK4817029.1"/>
    <property type="molecule type" value="Genomic_DNA"/>
</dbReference>
<feature type="domain" description="Endonuclease/exonuclease/phosphatase" evidence="2">
    <location>
        <begin position="131"/>
        <end position="310"/>
    </location>
</feature>
<feature type="region of interest" description="Disordered" evidence="1">
    <location>
        <begin position="65"/>
        <end position="115"/>
    </location>
</feature>
<dbReference type="InterPro" id="IPR005135">
    <property type="entry name" value="Endo/exonuclease/phosphatase"/>
</dbReference>
<evidence type="ECO:0000313" key="3">
    <source>
        <dbReference type="EMBL" id="KAK4817029.1"/>
    </source>
</evidence>
<feature type="compositionally biased region" description="Basic and acidic residues" evidence="1">
    <location>
        <begin position="65"/>
        <end position="88"/>
    </location>
</feature>
<dbReference type="GO" id="GO:0031012">
    <property type="term" value="C:extracellular matrix"/>
    <property type="evidence" value="ECO:0007669"/>
    <property type="project" value="TreeGrafter"/>
</dbReference>
<dbReference type="SUPFAM" id="SSF56219">
    <property type="entry name" value="DNase I-like"/>
    <property type="match status" value="1"/>
</dbReference>
<dbReference type="GO" id="GO:0061343">
    <property type="term" value="P:cell adhesion involved in heart morphogenesis"/>
    <property type="evidence" value="ECO:0007669"/>
    <property type="project" value="TreeGrafter"/>
</dbReference>
<dbReference type="Pfam" id="PF03372">
    <property type="entry name" value="Exo_endo_phos"/>
    <property type="match status" value="1"/>
</dbReference>
<evidence type="ECO:0000313" key="4">
    <source>
        <dbReference type="Proteomes" id="UP001333110"/>
    </source>
</evidence>
<dbReference type="GO" id="GO:0003824">
    <property type="term" value="F:catalytic activity"/>
    <property type="evidence" value="ECO:0007669"/>
    <property type="project" value="InterPro"/>
</dbReference>